<keyword evidence="1" id="KW-0812">Transmembrane</keyword>
<dbReference type="AlphaFoldDB" id="A0A2W5N8C5"/>
<dbReference type="Proteomes" id="UP000249185">
    <property type="component" value="Unassembled WGS sequence"/>
</dbReference>
<proteinExistence type="predicted"/>
<organism evidence="2 3">
    <name type="scientific">Rhodovulum sulfidophilum</name>
    <name type="common">Rhodobacter sulfidophilus</name>
    <dbReference type="NCBI Taxonomy" id="35806"/>
    <lineage>
        <taxon>Bacteria</taxon>
        <taxon>Pseudomonadati</taxon>
        <taxon>Pseudomonadota</taxon>
        <taxon>Alphaproteobacteria</taxon>
        <taxon>Rhodobacterales</taxon>
        <taxon>Paracoccaceae</taxon>
        <taxon>Rhodovulum</taxon>
    </lineage>
</organism>
<gene>
    <name evidence="2" type="ORF">DI556_09705</name>
</gene>
<keyword evidence="1" id="KW-0472">Membrane</keyword>
<evidence type="ECO:0000256" key="1">
    <source>
        <dbReference type="SAM" id="Phobius"/>
    </source>
</evidence>
<evidence type="ECO:0000313" key="2">
    <source>
        <dbReference type="EMBL" id="PZQ49736.1"/>
    </source>
</evidence>
<accession>A0A2W5N8C5</accession>
<feature type="transmembrane region" description="Helical" evidence="1">
    <location>
        <begin position="41"/>
        <end position="60"/>
    </location>
</feature>
<reference evidence="2 3" key="1">
    <citation type="submission" date="2017-08" db="EMBL/GenBank/DDBJ databases">
        <title>Infants hospitalized years apart are colonized by the same room-sourced microbial strains.</title>
        <authorList>
            <person name="Brooks B."/>
            <person name="Olm M.R."/>
            <person name="Firek B.A."/>
            <person name="Baker R."/>
            <person name="Thomas B.C."/>
            <person name="Morowitz M.J."/>
            <person name="Banfield J.F."/>
        </authorList>
    </citation>
    <scope>NUCLEOTIDE SEQUENCE [LARGE SCALE GENOMIC DNA]</scope>
    <source>
        <strain evidence="2">S2_005_002_R2_34</strain>
    </source>
</reference>
<comment type="caution">
    <text evidence="2">The sequence shown here is derived from an EMBL/GenBank/DDBJ whole genome shotgun (WGS) entry which is preliminary data.</text>
</comment>
<protein>
    <submittedName>
        <fullName evidence="2">Uncharacterized protein</fullName>
    </submittedName>
</protein>
<evidence type="ECO:0000313" key="3">
    <source>
        <dbReference type="Proteomes" id="UP000249185"/>
    </source>
</evidence>
<dbReference type="EMBL" id="QFPW01000006">
    <property type="protein sequence ID" value="PZQ49736.1"/>
    <property type="molecule type" value="Genomic_DNA"/>
</dbReference>
<sequence>MIWAAFPGPSENEVSERASLVLGLSDRHIRRLLRCEHDVNGAVVLALIALVGMEAAFSIMGREAR</sequence>
<name>A0A2W5N8C5_RHOSU</name>
<keyword evidence="1" id="KW-1133">Transmembrane helix</keyword>